<organism evidence="5 6">
    <name type="scientific">Vespula squamosa</name>
    <name type="common">Southern yellow jacket</name>
    <name type="synonym">Wasp</name>
    <dbReference type="NCBI Taxonomy" id="30214"/>
    <lineage>
        <taxon>Eukaryota</taxon>
        <taxon>Metazoa</taxon>
        <taxon>Ecdysozoa</taxon>
        <taxon>Arthropoda</taxon>
        <taxon>Hexapoda</taxon>
        <taxon>Insecta</taxon>
        <taxon>Pterygota</taxon>
        <taxon>Neoptera</taxon>
        <taxon>Endopterygota</taxon>
        <taxon>Hymenoptera</taxon>
        <taxon>Apocrita</taxon>
        <taxon>Aculeata</taxon>
        <taxon>Vespoidea</taxon>
        <taxon>Vespidae</taxon>
        <taxon>Vespinae</taxon>
        <taxon>Vespula</taxon>
    </lineage>
</organism>
<dbReference type="AlphaFoldDB" id="A0ABD2AVE3"/>
<dbReference type="InterPro" id="IPR037357">
    <property type="entry name" value="COMMD5"/>
</dbReference>
<evidence type="ECO:0000256" key="3">
    <source>
        <dbReference type="SAM" id="Phobius"/>
    </source>
</evidence>
<dbReference type="EMBL" id="JAUDFV010000139">
    <property type="protein sequence ID" value="KAL2723895.1"/>
    <property type="molecule type" value="Genomic_DNA"/>
</dbReference>
<feature type="transmembrane region" description="Helical" evidence="3">
    <location>
        <begin position="146"/>
        <end position="163"/>
    </location>
</feature>
<evidence type="ECO:0000256" key="1">
    <source>
        <dbReference type="ARBA" id="ARBA00016556"/>
    </source>
</evidence>
<keyword evidence="6" id="KW-1185">Reference proteome</keyword>
<evidence type="ECO:0000313" key="5">
    <source>
        <dbReference type="EMBL" id="KAL2723895.1"/>
    </source>
</evidence>
<dbReference type="PANTHER" id="PTHR15666">
    <property type="entry name" value="COMM DOMAIN CONTAINING PROTEIN 5"/>
    <property type="match status" value="1"/>
</dbReference>
<keyword evidence="3" id="KW-1133">Transmembrane helix</keyword>
<dbReference type="InterPro" id="IPR017920">
    <property type="entry name" value="COMM"/>
</dbReference>
<keyword evidence="3" id="KW-0812">Transmembrane</keyword>
<protein>
    <recommendedName>
        <fullName evidence="1">COMM domain-containing protein 5</fullName>
    </recommendedName>
</protein>
<keyword evidence="3" id="KW-0472">Membrane</keyword>
<name>A0ABD2AVE3_VESSQ</name>
<dbReference type="Proteomes" id="UP001607302">
    <property type="component" value="Unassembled WGS sequence"/>
</dbReference>
<feature type="domain" description="COMM" evidence="4">
    <location>
        <begin position="133"/>
        <end position="210"/>
    </location>
</feature>
<evidence type="ECO:0000313" key="6">
    <source>
        <dbReference type="Proteomes" id="UP001607302"/>
    </source>
</evidence>
<dbReference type="PANTHER" id="PTHR15666:SF1">
    <property type="entry name" value="COMM DOMAIN-CONTAINING PROTEIN 5"/>
    <property type="match status" value="1"/>
</dbReference>
<evidence type="ECO:0000256" key="2">
    <source>
        <dbReference type="ARBA" id="ARBA00093452"/>
    </source>
</evidence>
<comment type="similarity">
    <text evidence="2">Belongs to the COMM domain-containing protein 5 family.</text>
</comment>
<evidence type="ECO:0000259" key="4">
    <source>
        <dbReference type="PROSITE" id="PS51269"/>
    </source>
</evidence>
<proteinExistence type="inferred from homology"/>
<accession>A0ABD2AVE3</accession>
<sequence>MATLYQTELLTALRNKKRLPELKKTFVRPLIQVAVKAIEQEHIEEGVLDRISQKYNIPLEDVDEYFSVIFIILKTYFKYVSYPIKPTDFKQTLQELKCSLSSDCIEDLYTVISGQKKSDLVTGLIKKTKFFPHLISCKWRIDPHHFLKYILLIYSVLFIFSVLSRVLEPRIIMECIFDTGEIHTFELSLIQFHRFRHAVASILVEIQSLKRRNTLKTIQHS</sequence>
<dbReference type="PROSITE" id="PS51269">
    <property type="entry name" value="COMM"/>
    <property type="match status" value="1"/>
</dbReference>
<comment type="caution">
    <text evidence="5">The sequence shown here is derived from an EMBL/GenBank/DDBJ whole genome shotgun (WGS) entry which is preliminary data.</text>
</comment>
<reference evidence="5 6" key="1">
    <citation type="journal article" date="2024" name="Ann. Entomol. Soc. Am.">
        <title>Genomic analyses of the southern and eastern yellowjacket wasps (Hymenoptera: Vespidae) reveal evolutionary signatures of social life.</title>
        <authorList>
            <person name="Catto M.A."/>
            <person name="Caine P.B."/>
            <person name="Orr S.E."/>
            <person name="Hunt B.G."/>
            <person name="Goodisman M.A.D."/>
        </authorList>
    </citation>
    <scope>NUCLEOTIDE SEQUENCE [LARGE SCALE GENOMIC DNA]</scope>
    <source>
        <strain evidence="5">233</strain>
        <tissue evidence="5">Head and thorax</tissue>
    </source>
</reference>
<gene>
    <name evidence="5" type="ORF">V1478_008408</name>
</gene>